<feature type="binding site" evidence="16">
    <location>
        <begin position="6"/>
        <end position="13"/>
    </location>
    <ligand>
        <name>ATP</name>
        <dbReference type="ChEBI" id="CHEBI:30616"/>
    </ligand>
</feature>
<evidence type="ECO:0000256" key="8">
    <source>
        <dbReference type="ARBA" id="ARBA00022679"/>
    </source>
</evidence>
<evidence type="ECO:0000256" key="5">
    <source>
        <dbReference type="ARBA" id="ARBA00011738"/>
    </source>
</evidence>
<dbReference type="AlphaFoldDB" id="A0A937F9C7"/>
<feature type="binding site" evidence="16">
    <location>
        <position position="81"/>
    </location>
    <ligand>
        <name>substrate</name>
    </ligand>
</feature>
<dbReference type="GO" id="GO:0005524">
    <property type="term" value="F:ATP binding"/>
    <property type="evidence" value="ECO:0007669"/>
    <property type="project" value="UniProtKB-UniRule"/>
</dbReference>
<evidence type="ECO:0000256" key="3">
    <source>
        <dbReference type="ARBA" id="ARBA00004496"/>
    </source>
</evidence>
<comment type="pathway">
    <text evidence="4 16">Cofactor biosynthesis; coenzyme A biosynthesis; CoA from (R)-pantothenate: step 1/5.</text>
</comment>
<evidence type="ECO:0000256" key="15">
    <source>
        <dbReference type="ARBA" id="ARBA00040883"/>
    </source>
</evidence>
<keyword evidence="7 16" id="KW-0963">Cytoplasm</keyword>
<evidence type="ECO:0000256" key="11">
    <source>
        <dbReference type="ARBA" id="ARBA00022840"/>
    </source>
</evidence>
<evidence type="ECO:0000256" key="16">
    <source>
        <dbReference type="HAMAP-Rule" id="MF_01274"/>
    </source>
</evidence>
<dbReference type="InterPro" id="IPR004619">
    <property type="entry name" value="Type_III_PanK"/>
</dbReference>
<feature type="active site" description="Proton acceptor" evidence="16">
    <location>
        <position position="90"/>
    </location>
</feature>
<name>A0A937F9C7_9BACT</name>
<evidence type="ECO:0000256" key="10">
    <source>
        <dbReference type="ARBA" id="ARBA00022777"/>
    </source>
</evidence>
<dbReference type="Pfam" id="PF03309">
    <property type="entry name" value="Pan_kinase"/>
    <property type="match status" value="1"/>
</dbReference>
<comment type="function">
    <text evidence="16">Catalyzes the phosphorylation of pantothenate (Pan), the first step in CoA biosynthesis.</text>
</comment>
<reference evidence="17" key="1">
    <citation type="submission" date="2021-01" db="EMBL/GenBank/DDBJ databases">
        <title>Fulvivirga kasyanovii gen. nov., sp nov., a novel member of the phylum Bacteroidetes isolated from seawater in a mussel farm.</title>
        <authorList>
            <person name="Zhao L.-H."/>
            <person name="Wang Z.-J."/>
        </authorList>
    </citation>
    <scope>NUCLEOTIDE SEQUENCE</scope>
    <source>
        <strain evidence="17">2943</strain>
    </source>
</reference>
<gene>
    <name evidence="16" type="primary">coaX</name>
    <name evidence="17" type="ORF">JL102_12780</name>
</gene>
<organism evidence="17 18">
    <name type="scientific">Fulvivirga sediminis</name>
    <dbReference type="NCBI Taxonomy" id="2803949"/>
    <lineage>
        <taxon>Bacteria</taxon>
        <taxon>Pseudomonadati</taxon>
        <taxon>Bacteroidota</taxon>
        <taxon>Cytophagia</taxon>
        <taxon>Cytophagales</taxon>
        <taxon>Fulvivirgaceae</taxon>
        <taxon>Fulvivirga</taxon>
    </lineage>
</organism>
<evidence type="ECO:0000313" key="17">
    <source>
        <dbReference type="EMBL" id="MBL3657014.1"/>
    </source>
</evidence>
<comment type="subcellular location">
    <subcellularLocation>
        <location evidence="3 16">Cytoplasm</location>
    </subcellularLocation>
</comment>
<dbReference type="PANTHER" id="PTHR34265">
    <property type="entry name" value="TYPE III PANTOTHENATE KINASE"/>
    <property type="match status" value="1"/>
</dbReference>
<keyword evidence="11 16" id="KW-0067">ATP-binding</keyword>
<feature type="binding site" evidence="16">
    <location>
        <begin position="88"/>
        <end position="91"/>
    </location>
    <ligand>
        <name>substrate</name>
    </ligand>
</feature>
<dbReference type="PANTHER" id="PTHR34265:SF1">
    <property type="entry name" value="TYPE III PANTOTHENATE KINASE"/>
    <property type="match status" value="1"/>
</dbReference>
<dbReference type="GO" id="GO:0046872">
    <property type="term" value="F:metal ion binding"/>
    <property type="evidence" value="ECO:0007669"/>
    <property type="project" value="UniProtKB-KW"/>
</dbReference>
<protein>
    <recommendedName>
        <fullName evidence="15 16">Type III pantothenate kinase</fullName>
        <ecNumber evidence="6 16">2.7.1.33</ecNumber>
    </recommendedName>
    <alternativeName>
        <fullName evidence="16">PanK-III</fullName>
    </alternativeName>
    <alternativeName>
        <fullName evidence="16">Pantothenic acid kinase</fullName>
    </alternativeName>
</protein>
<feature type="binding site" evidence="16">
    <location>
        <position position="111"/>
    </location>
    <ligand>
        <name>K(+)</name>
        <dbReference type="ChEBI" id="CHEBI:29103"/>
    </ligand>
</feature>
<dbReference type="EC" id="2.7.1.33" evidence="6 16"/>
<dbReference type="RefSeq" id="WP_202244808.1">
    <property type="nucleotide sequence ID" value="NZ_JAESIY010000006.1"/>
</dbReference>
<comment type="cofactor">
    <cofactor evidence="2">
        <name>K(+)</name>
        <dbReference type="ChEBI" id="CHEBI:29103"/>
    </cofactor>
</comment>
<feature type="binding site" evidence="16">
    <location>
        <position position="166"/>
    </location>
    <ligand>
        <name>substrate</name>
    </ligand>
</feature>
<keyword evidence="18" id="KW-1185">Reference proteome</keyword>
<keyword evidence="10 16" id="KW-0418">Kinase</keyword>
<keyword evidence="9 16" id="KW-0547">Nucleotide-binding</keyword>
<evidence type="ECO:0000256" key="13">
    <source>
        <dbReference type="ARBA" id="ARBA00022993"/>
    </source>
</evidence>
<evidence type="ECO:0000256" key="6">
    <source>
        <dbReference type="ARBA" id="ARBA00012102"/>
    </source>
</evidence>
<dbReference type="NCBIfam" id="TIGR00671">
    <property type="entry name" value="baf"/>
    <property type="match status" value="1"/>
</dbReference>
<evidence type="ECO:0000256" key="9">
    <source>
        <dbReference type="ARBA" id="ARBA00022741"/>
    </source>
</evidence>
<keyword evidence="16" id="KW-0479">Metal-binding</keyword>
<evidence type="ECO:0000256" key="12">
    <source>
        <dbReference type="ARBA" id="ARBA00022958"/>
    </source>
</evidence>
<dbReference type="GO" id="GO:0004594">
    <property type="term" value="F:pantothenate kinase activity"/>
    <property type="evidence" value="ECO:0007669"/>
    <property type="project" value="UniProtKB-UniRule"/>
</dbReference>
<comment type="catalytic activity">
    <reaction evidence="1 16">
        <text>(R)-pantothenate + ATP = (R)-4'-phosphopantothenate + ADP + H(+)</text>
        <dbReference type="Rhea" id="RHEA:16373"/>
        <dbReference type="ChEBI" id="CHEBI:10986"/>
        <dbReference type="ChEBI" id="CHEBI:15378"/>
        <dbReference type="ChEBI" id="CHEBI:29032"/>
        <dbReference type="ChEBI" id="CHEBI:30616"/>
        <dbReference type="ChEBI" id="CHEBI:456216"/>
        <dbReference type="EC" id="2.7.1.33"/>
    </reaction>
</comment>
<dbReference type="CDD" id="cd24015">
    <property type="entry name" value="ASKHA_NBD_PanK-III"/>
    <property type="match status" value="1"/>
</dbReference>
<dbReference type="Gene3D" id="3.30.420.40">
    <property type="match status" value="1"/>
</dbReference>
<accession>A0A937F9C7</accession>
<keyword evidence="8 16" id="KW-0808">Transferase</keyword>
<evidence type="ECO:0000256" key="14">
    <source>
        <dbReference type="ARBA" id="ARBA00038036"/>
    </source>
</evidence>
<comment type="subunit">
    <text evidence="5 16">Homodimer.</text>
</comment>
<dbReference type="GO" id="GO:0015937">
    <property type="term" value="P:coenzyme A biosynthetic process"/>
    <property type="evidence" value="ECO:0007669"/>
    <property type="project" value="UniProtKB-UniRule"/>
</dbReference>
<dbReference type="GO" id="GO:0005737">
    <property type="term" value="C:cytoplasm"/>
    <property type="evidence" value="ECO:0007669"/>
    <property type="project" value="UniProtKB-SubCell"/>
</dbReference>
<evidence type="ECO:0000256" key="1">
    <source>
        <dbReference type="ARBA" id="ARBA00001206"/>
    </source>
</evidence>
<comment type="similarity">
    <text evidence="14 16">Belongs to the type III pantothenate kinase family.</text>
</comment>
<comment type="cofactor">
    <cofactor evidence="16">
        <name>NH4(+)</name>
        <dbReference type="ChEBI" id="CHEBI:28938"/>
    </cofactor>
    <cofactor evidence="16">
        <name>K(+)</name>
        <dbReference type="ChEBI" id="CHEBI:29103"/>
    </cofactor>
    <text evidence="16">A monovalent cation. Ammonium or potassium.</text>
</comment>
<comment type="caution">
    <text evidence="17">The sequence shown here is derived from an EMBL/GenBank/DDBJ whole genome shotgun (WGS) entry which is preliminary data.</text>
</comment>
<dbReference type="InterPro" id="IPR043129">
    <property type="entry name" value="ATPase_NBD"/>
</dbReference>
<keyword evidence="12 16" id="KW-0630">Potassium</keyword>
<proteinExistence type="inferred from homology"/>
<dbReference type="HAMAP" id="MF_01274">
    <property type="entry name" value="Pantothen_kinase_3"/>
    <property type="match status" value="1"/>
</dbReference>
<sequence length="235" mass="25967">MNLIIDFGNTSIKAALFDGPRLIETYTGISTEHLIKLSKENNPEYLIVSSVTKSQLEVSNLLGADIIYLSSSLPLPFQINYKTPQTLGLDRIAGIAGAQELFPNQNVLVIDLGTCITYDLIDSKNVYHGGGISPGLKMRFKSLHNFTAKLPLIEPTNEFELIGQSTKESILSGVINGMISEIDGIIRMYTDKFAHLRIIMCGGDAKFFENRIKANIFVAPELVLMGLNRILLYNV</sequence>
<evidence type="ECO:0000313" key="18">
    <source>
        <dbReference type="Proteomes" id="UP000659388"/>
    </source>
</evidence>
<keyword evidence="13 16" id="KW-0173">Coenzyme A biosynthesis</keyword>
<evidence type="ECO:0000256" key="2">
    <source>
        <dbReference type="ARBA" id="ARBA00001958"/>
    </source>
</evidence>
<dbReference type="SUPFAM" id="SSF53067">
    <property type="entry name" value="Actin-like ATPase domain"/>
    <property type="match status" value="2"/>
</dbReference>
<evidence type="ECO:0000256" key="7">
    <source>
        <dbReference type="ARBA" id="ARBA00022490"/>
    </source>
</evidence>
<evidence type="ECO:0000256" key="4">
    <source>
        <dbReference type="ARBA" id="ARBA00005225"/>
    </source>
</evidence>
<dbReference type="Proteomes" id="UP000659388">
    <property type="component" value="Unassembled WGS sequence"/>
</dbReference>
<dbReference type="EMBL" id="JAESIY010000006">
    <property type="protein sequence ID" value="MBL3657014.1"/>
    <property type="molecule type" value="Genomic_DNA"/>
</dbReference>
<feature type="binding site" evidence="16">
    <location>
        <position position="114"/>
    </location>
    <ligand>
        <name>ATP</name>
        <dbReference type="ChEBI" id="CHEBI:30616"/>
    </ligand>
</feature>